<accession>A0A3N6Q7V8</accession>
<evidence type="ECO:0000313" key="3">
    <source>
        <dbReference type="EMBL" id="RQH08616.1"/>
    </source>
</evidence>
<comment type="caution">
    <text evidence="3">The sequence shown here is derived from an EMBL/GenBank/DDBJ whole genome shotgun (WGS) entry which is preliminary data.</text>
</comment>
<dbReference type="InterPro" id="IPR006176">
    <property type="entry name" value="3-OHacyl-CoA_DH_NAD-bd"/>
</dbReference>
<proteinExistence type="predicted"/>
<keyword evidence="4" id="KW-1185">Reference proteome</keyword>
<evidence type="ECO:0000256" key="1">
    <source>
        <dbReference type="SAM" id="MobiDB-lite"/>
    </source>
</evidence>
<name>A0A3N6Q7V8_9BURK</name>
<dbReference type="SUPFAM" id="SSF51735">
    <property type="entry name" value="NAD(P)-binding Rossmann-fold domains"/>
    <property type="match status" value="1"/>
</dbReference>
<dbReference type="EMBL" id="RQIS01000003">
    <property type="protein sequence ID" value="RQH08616.1"/>
    <property type="molecule type" value="Genomic_DNA"/>
</dbReference>
<dbReference type="GO" id="GO:0070403">
    <property type="term" value="F:NAD+ binding"/>
    <property type="evidence" value="ECO:0007669"/>
    <property type="project" value="InterPro"/>
</dbReference>
<sequence>MIILVSPWKRRRSKRRRRPASCKCTTVPFPDYHAAMLPMTTHHCNIETTGIVGAGAMGCGIARIVTQAGIATRQYDAKAQAPAAARNHLADAFTRRDENRIDDGASQTVPARADGVQATDRTRRRPSPWLTRRTHIGLSLTQPDATNFNEPNEARA</sequence>
<dbReference type="AlphaFoldDB" id="A0A3N6Q7V8"/>
<organism evidence="3 4">
    <name type="scientific">Paraburkholderia dinghuensis</name>
    <dbReference type="NCBI Taxonomy" id="2305225"/>
    <lineage>
        <taxon>Bacteria</taxon>
        <taxon>Pseudomonadati</taxon>
        <taxon>Pseudomonadota</taxon>
        <taxon>Betaproteobacteria</taxon>
        <taxon>Burkholderiales</taxon>
        <taxon>Burkholderiaceae</taxon>
        <taxon>Paraburkholderia</taxon>
    </lineage>
</organism>
<feature type="domain" description="3-hydroxyacyl-CoA dehydrogenase NAD binding" evidence="2">
    <location>
        <begin position="49"/>
        <end position="105"/>
    </location>
</feature>
<dbReference type="Proteomes" id="UP000272778">
    <property type="component" value="Unassembled WGS sequence"/>
</dbReference>
<dbReference type="Gene3D" id="3.40.50.720">
    <property type="entry name" value="NAD(P)-binding Rossmann-like Domain"/>
    <property type="match status" value="1"/>
</dbReference>
<evidence type="ECO:0000313" key="4">
    <source>
        <dbReference type="Proteomes" id="UP000272778"/>
    </source>
</evidence>
<gene>
    <name evidence="3" type="ORF">D1Y85_06365</name>
</gene>
<protein>
    <recommendedName>
        <fullName evidence="2">3-hydroxyacyl-CoA dehydrogenase NAD binding domain-containing protein</fullName>
    </recommendedName>
</protein>
<feature type="region of interest" description="Disordered" evidence="1">
    <location>
        <begin position="112"/>
        <end position="134"/>
    </location>
</feature>
<dbReference type="GO" id="GO:0006631">
    <property type="term" value="P:fatty acid metabolic process"/>
    <property type="evidence" value="ECO:0007669"/>
    <property type="project" value="InterPro"/>
</dbReference>
<dbReference type="Pfam" id="PF02737">
    <property type="entry name" value="3HCDH_N"/>
    <property type="match status" value="1"/>
</dbReference>
<reference evidence="3 4" key="1">
    <citation type="submission" date="2018-11" db="EMBL/GenBank/DDBJ databases">
        <title>Paraburkholderia sp. DHOA04, isolated from soil.</title>
        <authorList>
            <person name="Gao Z.-H."/>
            <person name="Qiu L.-H."/>
            <person name="Fu J.-C."/>
        </authorList>
    </citation>
    <scope>NUCLEOTIDE SEQUENCE [LARGE SCALE GENOMIC DNA]</scope>
    <source>
        <strain evidence="3 4">DHOA04</strain>
    </source>
</reference>
<dbReference type="InterPro" id="IPR036291">
    <property type="entry name" value="NAD(P)-bd_dom_sf"/>
</dbReference>
<evidence type="ECO:0000259" key="2">
    <source>
        <dbReference type="Pfam" id="PF02737"/>
    </source>
</evidence>